<reference evidence="1 2" key="1">
    <citation type="submission" date="2017-07" db="EMBL/GenBank/DDBJ databases">
        <title>Leptospira spp. isolated from tropical soils.</title>
        <authorList>
            <person name="Thibeaux R."/>
            <person name="Iraola G."/>
            <person name="Ferres I."/>
            <person name="Bierque E."/>
            <person name="Girault D."/>
            <person name="Soupe-Gilbert M.-E."/>
            <person name="Picardeau M."/>
            <person name="Goarant C."/>
        </authorList>
    </citation>
    <scope>NUCLEOTIDE SEQUENCE [LARGE SCALE GENOMIC DNA]</scope>
    <source>
        <strain evidence="1 2">JW2-C-B1</strain>
    </source>
</reference>
<evidence type="ECO:0000313" key="2">
    <source>
        <dbReference type="Proteomes" id="UP000231919"/>
    </source>
</evidence>
<gene>
    <name evidence="1" type="ORF">CH378_13425</name>
</gene>
<organism evidence="1 2">
    <name type="scientific">Leptospira kmetyi</name>
    <dbReference type="NCBI Taxonomy" id="408139"/>
    <lineage>
        <taxon>Bacteria</taxon>
        <taxon>Pseudomonadati</taxon>
        <taxon>Spirochaetota</taxon>
        <taxon>Spirochaetia</taxon>
        <taxon>Leptospirales</taxon>
        <taxon>Leptospiraceae</taxon>
        <taxon>Leptospira</taxon>
    </lineage>
</organism>
<evidence type="ECO:0000313" key="1">
    <source>
        <dbReference type="EMBL" id="PJZ29286.1"/>
    </source>
</evidence>
<proteinExistence type="predicted"/>
<name>A0ABX4N7F8_9LEPT</name>
<evidence type="ECO:0008006" key="3">
    <source>
        <dbReference type="Google" id="ProtNLM"/>
    </source>
</evidence>
<sequence length="208" mass="22613">MKQIISILALIGTLGCVSLPESLKKKASSDLSILAVSISLQAPIAFFTKDASDVLFVKLANPKDKKSVAKVIPSNFAANGYVYLINAEPGTYTVILAGAEKQNQNDTPVVHYLNTETIEKIKITVNKNELVYGGKFVLNSSQEDVAWGKVDKANRDQKLISSNGGDFSRALLYASWLDKAELNDAGKQNFLAKAKEVFAESEWASIVK</sequence>
<accession>A0ABX4N7F8</accession>
<keyword evidence="2" id="KW-1185">Reference proteome</keyword>
<comment type="caution">
    <text evidence="1">The sequence shown here is derived from an EMBL/GenBank/DDBJ whole genome shotgun (WGS) entry which is preliminary data.</text>
</comment>
<dbReference type="PROSITE" id="PS51257">
    <property type="entry name" value="PROKAR_LIPOPROTEIN"/>
    <property type="match status" value="1"/>
</dbReference>
<protein>
    <recommendedName>
        <fullName evidence="3">DUF2846 domain-containing protein</fullName>
    </recommendedName>
</protein>
<dbReference type="RefSeq" id="WP_010574935.1">
    <property type="nucleotide sequence ID" value="NZ_NPDP01000024.1"/>
</dbReference>
<dbReference type="Proteomes" id="UP000231919">
    <property type="component" value="Unassembled WGS sequence"/>
</dbReference>
<dbReference type="EMBL" id="NPDP01000024">
    <property type="protein sequence ID" value="PJZ29286.1"/>
    <property type="molecule type" value="Genomic_DNA"/>
</dbReference>